<evidence type="ECO:0000313" key="9">
    <source>
        <dbReference type="Proteomes" id="UP000317043"/>
    </source>
</evidence>
<keyword evidence="4 8" id="KW-0418">Kinase</keyword>
<reference evidence="8 9" key="1">
    <citation type="submission" date="2019-06" db="EMBL/GenBank/DDBJ databases">
        <title>Sequencing the genomes of 1000 actinobacteria strains.</title>
        <authorList>
            <person name="Klenk H.-P."/>
        </authorList>
    </citation>
    <scope>NUCLEOTIDE SEQUENCE [LARGE SCALE GENOMIC DNA]</scope>
    <source>
        <strain evidence="8 9">DSM 45928</strain>
    </source>
</reference>
<keyword evidence="3" id="KW-0547">Nucleotide-binding</keyword>
<dbReference type="PANTHER" id="PTHR46566:SF5">
    <property type="entry name" value="1-PHOSPHOFRUCTOKINASE"/>
    <property type="match status" value="1"/>
</dbReference>
<comment type="similarity">
    <text evidence="1">Belongs to the carbohydrate kinase PfkB family.</text>
</comment>
<dbReference type="Proteomes" id="UP000317043">
    <property type="component" value="Unassembled WGS sequence"/>
</dbReference>
<dbReference type="GO" id="GO:0005829">
    <property type="term" value="C:cytosol"/>
    <property type="evidence" value="ECO:0007669"/>
    <property type="project" value="TreeGrafter"/>
</dbReference>
<dbReference type="PIRSF" id="PIRSF000535">
    <property type="entry name" value="1PFK/6PFK/LacC"/>
    <property type="match status" value="1"/>
</dbReference>
<gene>
    <name evidence="8" type="ORF">FB566_2545</name>
</gene>
<evidence type="ECO:0000259" key="7">
    <source>
        <dbReference type="Pfam" id="PF00294"/>
    </source>
</evidence>
<sequence length="322" mass="33229">MILTVALNAALDVTYHIDQSISPHSTHRVREVTAAAGGKALNTARILHTLGESVVSTGLLGGATGRQIAGLIPQGLRHSFVSVAAESRRALVVADPDDATGFWEPGADVTDAEWSGFLDRYAGLSAVARVVVLSGSLPPGLPIDAYAQLVRIARLNRATTILDCDGSALHAALPERPDVIKPNTAELAEAVPHLDTGDDAGVVDAARVLLRAGAGTVVASRGPEGLIAVTDDGHWSAAPAAAIVGNPTGAGDACVAGLARGILHGQPWPSRLRGAVALSSASVLAPIAGHVEVNDYLRLRGTVDLRDFVVNNQHVSDNTEEQ</sequence>
<dbReference type="InterPro" id="IPR029056">
    <property type="entry name" value="Ribokinase-like"/>
</dbReference>
<dbReference type="EMBL" id="VFOW01000001">
    <property type="protein sequence ID" value="TQL77001.1"/>
    <property type="molecule type" value="Genomic_DNA"/>
</dbReference>
<dbReference type="InterPro" id="IPR017583">
    <property type="entry name" value="Tagatose/fructose_Pkinase"/>
</dbReference>
<dbReference type="OrthoDB" id="9801219at2"/>
<feature type="domain" description="Carbohydrate kinase PfkB" evidence="7">
    <location>
        <begin position="20"/>
        <end position="285"/>
    </location>
</feature>
<evidence type="ECO:0000313" key="8">
    <source>
        <dbReference type="EMBL" id="TQL77001.1"/>
    </source>
</evidence>
<evidence type="ECO:0000256" key="2">
    <source>
        <dbReference type="ARBA" id="ARBA00022679"/>
    </source>
</evidence>
<dbReference type="RefSeq" id="WP_142039242.1">
    <property type="nucleotide sequence ID" value="NZ_JBHTGS010000001.1"/>
</dbReference>
<dbReference type="InterPro" id="IPR011611">
    <property type="entry name" value="PfkB_dom"/>
</dbReference>
<dbReference type="AlphaFoldDB" id="A0A543AWQ2"/>
<dbReference type="NCBIfam" id="TIGR03168">
    <property type="entry name" value="1-PFK"/>
    <property type="match status" value="1"/>
</dbReference>
<dbReference type="GO" id="GO:0008443">
    <property type="term" value="F:phosphofructokinase activity"/>
    <property type="evidence" value="ECO:0007669"/>
    <property type="project" value="TreeGrafter"/>
</dbReference>
<evidence type="ECO:0000256" key="5">
    <source>
        <dbReference type="ARBA" id="ARBA00022840"/>
    </source>
</evidence>
<dbReference type="Gene3D" id="3.40.1190.20">
    <property type="match status" value="1"/>
</dbReference>
<name>A0A543AWQ2_9ACTN</name>
<dbReference type="FunCoup" id="A0A543AWQ2">
    <property type="interactions" value="148"/>
</dbReference>
<evidence type="ECO:0000256" key="1">
    <source>
        <dbReference type="ARBA" id="ARBA00010688"/>
    </source>
</evidence>
<dbReference type="GO" id="GO:0005524">
    <property type="term" value="F:ATP binding"/>
    <property type="evidence" value="ECO:0007669"/>
    <property type="project" value="UniProtKB-KW"/>
</dbReference>
<dbReference type="PANTHER" id="PTHR46566">
    <property type="entry name" value="1-PHOSPHOFRUCTOKINASE-RELATED"/>
    <property type="match status" value="1"/>
</dbReference>
<dbReference type="InParanoid" id="A0A543AWQ2"/>
<dbReference type="InterPro" id="IPR002173">
    <property type="entry name" value="Carboh/pur_kinase_PfkB_CS"/>
</dbReference>
<protein>
    <submittedName>
        <fullName evidence="8">Tagatose 6-phosphate kinase</fullName>
    </submittedName>
</protein>
<keyword evidence="5" id="KW-0067">ATP-binding</keyword>
<dbReference type="PROSITE" id="PS00584">
    <property type="entry name" value="PFKB_KINASES_2"/>
    <property type="match status" value="1"/>
</dbReference>
<proteinExistence type="inferred from homology"/>
<keyword evidence="2 6" id="KW-0808">Transferase</keyword>
<dbReference type="CDD" id="cd01164">
    <property type="entry name" value="FruK_PfkB_like"/>
    <property type="match status" value="1"/>
</dbReference>
<dbReference type="Pfam" id="PF00294">
    <property type="entry name" value="PfkB"/>
    <property type="match status" value="1"/>
</dbReference>
<evidence type="ECO:0000256" key="3">
    <source>
        <dbReference type="ARBA" id="ARBA00022741"/>
    </source>
</evidence>
<evidence type="ECO:0000256" key="4">
    <source>
        <dbReference type="ARBA" id="ARBA00022777"/>
    </source>
</evidence>
<organism evidence="8 9">
    <name type="scientific">Stackebrandtia endophytica</name>
    <dbReference type="NCBI Taxonomy" id="1496996"/>
    <lineage>
        <taxon>Bacteria</taxon>
        <taxon>Bacillati</taxon>
        <taxon>Actinomycetota</taxon>
        <taxon>Actinomycetes</taxon>
        <taxon>Glycomycetales</taxon>
        <taxon>Glycomycetaceae</taxon>
        <taxon>Stackebrandtia</taxon>
    </lineage>
</organism>
<dbReference type="PROSITE" id="PS00583">
    <property type="entry name" value="PFKB_KINASES_1"/>
    <property type="match status" value="1"/>
</dbReference>
<evidence type="ECO:0000256" key="6">
    <source>
        <dbReference type="PIRNR" id="PIRNR000535"/>
    </source>
</evidence>
<dbReference type="SUPFAM" id="SSF53613">
    <property type="entry name" value="Ribokinase-like"/>
    <property type="match status" value="1"/>
</dbReference>
<accession>A0A543AWQ2</accession>
<comment type="caution">
    <text evidence="8">The sequence shown here is derived from an EMBL/GenBank/DDBJ whole genome shotgun (WGS) entry which is preliminary data.</text>
</comment>
<keyword evidence="9" id="KW-1185">Reference proteome</keyword>